<organism evidence="2">
    <name type="scientific">freshwater metagenome</name>
    <dbReference type="NCBI Taxonomy" id="449393"/>
    <lineage>
        <taxon>unclassified sequences</taxon>
        <taxon>metagenomes</taxon>
        <taxon>ecological metagenomes</taxon>
    </lineage>
</organism>
<protein>
    <submittedName>
        <fullName evidence="2">Unannotated protein</fullName>
    </submittedName>
</protein>
<feature type="compositionally biased region" description="Basic residues" evidence="1">
    <location>
        <begin position="50"/>
        <end position="59"/>
    </location>
</feature>
<dbReference type="Pfam" id="PF17227">
    <property type="entry name" value="DUF5302"/>
    <property type="match status" value="1"/>
</dbReference>
<accession>A0A6J5YY13</accession>
<reference evidence="2" key="1">
    <citation type="submission" date="2020-05" db="EMBL/GenBank/DDBJ databases">
        <authorList>
            <person name="Chiriac C."/>
            <person name="Salcher M."/>
            <person name="Ghai R."/>
            <person name="Kavagutti S V."/>
        </authorList>
    </citation>
    <scope>NUCLEOTIDE SEQUENCE</scope>
</reference>
<evidence type="ECO:0000313" key="2">
    <source>
        <dbReference type="EMBL" id="CAB4333797.1"/>
    </source>
</evidence>
<sequence length="59" mass="6024">MADNKDSDPTKAAFLAALERKKAGPGGVKAAGPTSEKLGPKSNGPSNAKRISRRRSGSS</sequence>
<dbReference type="AlphaFoldDB" id="A0A6J5YY13"/>
<dbReference type="InterPro" id="IPR035172">
    <property type="entry name" value="DUF5302"/>
</dbReference>
<evidence type="ECO:0000256" key="1">
    <source>
        <dbReference type="SAM" id="MobiDB-lite"/>
    </source>
</evidence>
<feature type="region of interest" description="Disordered" evidence="1">
    <location>
        <begin position="19"/>
        <end position="59"/>
    </location>
</feature>
<dbReference type="EMBL" id="CAESAJ010000025">
    <property type="protein sequence ID" value="CAB4333797.1"/>
    <property type="molecule type" value="Genomic_DNA"/>
</dbReference>
<name>A0A6J5YY13_9ZZZZ</name>
<gene>
    <name evidence="2" type="ORF">UFOPK3770_00408</name>
</gene>
<proteinExistence type="predicted"/>